<dbReference type="AlphaFoldDB" id="A0CW25"/>
<dbReference type="EMBL" id="CT868207">
    <property type="protein sequence ID" value="CAK74992.1"/>
    <property type="molecule type" value="Genomic_DNA"/>
</dbReference>
<dbReference type="RefSeq" id="XP_001442389.1">
    <property type="nucleotide sequence ID" value="XM_001442352.1"/>
</dbReference>
<name>A0CW25_PARTE</name>
<evidence type="ECO:0000313" key="1">
    <source>
        <dbReference type="EMBL" id="CAK74992.1"/>
    </source>
</evidence>
<keyword evidence="2" id="KW-1185">Reference proteome</keyword>
<dbReference type="KEGG" id="ptm:GSPATT00001194001"/>
<dbReference type="GeneID" id="5028174"/>
<protein>
    <recommendedName>
        <fullName evidence="3">Transmembrane protein</fullName>
    </recommendedName>
</protein>
<organism evidence="1 2">
    <name type="scientific">Paramecium tetraurelia</name>
    <dbReference type="NCBI Taxonomy" id="5888"/>
    <lineage>
        <taxon>Eukaryota</taxon>
        <taxon>Sar</taxon>
        <taxon>Alveolata</taxon>
        <taxon>Ciliophora</taxon>
        <taxon>Intramacronucleata</taxon>
        <taxon>Oligohymenophorea</taxon>
        <taxon>Peniculida</taxon>
        <taxon>Parameciidae</taxon>
        <taxon>Paramecium</taxon>
    </lineage>
</organism>
<dbReference type="Proteomes" id="UP000000600">
    <property type="component" value="Unassembled WGS sequence"/>
</dbReference>
<sequence length="233" mass="27824">MKDLKLLVEQFLLIDFYMLCKKQSLCSQELSRQISRGYIQQQSKKKPIQKVIQKYSESVHKQKQQNNRLIILKQPSFFYRQRKNQLKYSSTYWLVEFVHGASSSQMIISLNQLSFTNKIQVGLSNQSIRTKRRNKHYPDLRRIIQNIQQSENKIIKSTYKLGFFTGCLIRLFLPNLIYYLFEKLNKMHKAQKKNTSNLILFKKCSAKELINIKYNDKEITELKIEQFIKPSKI</sequence>
<gene>
    <name evidence="1" type="ORF">GSPATT00001194001</name>
</gene>
<evidence type="ECO:0008006" key="3">
    <source>
        <dbReference type="Google" id="ProtNLM"/>
    </source>
</evidence>
<proteinExistence type="predicted"/>
<reference evidence="1 2" key="1">
    <citation type="journal article" date="2006" name="Nature">
        <title>Global trends of whole-genome duplications revealed by the ciliate Paramecium tetraurelia.</title>
        <authorList>
            <consortium name="Genoscope"/>
            <person name="Aury J.-M."/>
            <person name="Jaillon O."/>
            <person name="Duret L."/>
            <person name="Noel B."/>
            <person name="Jubin C."/>
            <person name="Porcel B.M."/>
            <person name="Segurens B."/>
            <person name="Daubin V."/>
            <person name="Anthouard V."/>
            <person name="Aiach N."/>
            <person name="Arnaiz O."/>
            <person name="Billaut A."/>
            <person name="Beisson J."/>
            <person name="Blanc I."/>
            <person name="Bouhouche K."/>
            <person name="Camara F."/>
            <person name="Duharcourt S."/>
            <person name="Guigo R."/>
            <person name="Gogendeau D."/>
            <person name="Katinka M."/>
            <person name="Keller A.-M."/>
            <person name="Kissmehl R."/>
            <person name="Klotz C."/>
            <person name="Koll F."/>
            <person name="Le Moue A."/>
            <person name="Lepere C."/>
            <person name="Malinsky S."/>
            <person name="Nowacki M."/>
            <person name="Nowak J.K."/>
            <person name="Plattner H."/>
            <person name="Poulain J."/>
            <person name="Ruiz F."/>
            <person name="Serrano V."/>
            <person name="Zagulski M."/>
            <person name="Dessen P."/>
            <person name="Betermier M."/>
            <person name="Weissenbach J."/>
            <person name="Scarpelli C."/>
            <person name="Schachter V."/>
            <person name="Sperling L."/>
            <person name="Meyer E."/>
            <person name="Cohen J."/>
            <person name="Wincker P."/>
        </authorList>
    </citation>
    <scope>NUCLEOTIDE SEQUENCE [LARGE SCALE GENOMIC DNA]</scope>
    <source>
        <strain evidence="1 2">Stock d4-2</strain>
    </source>
</reference>
<evidence type="ECO:0000313" key="2">
    <source>
        <dbReference type="Proteomes" id="UP000000600"/>
    </source>
</evidence>
<dbReference type="HOGENOM" id="CLU_1191885_0_0_1"/>
<dbReference type="InParanoid" id="A0CW25"/>
<accession>A0CW25</accession>